<dbReference type="Pfam" id="PF02390">
    <property type="entry name" value="Methyltransf_4"/>
    <property type="match status" value="1"/>
</dbReference>
<feature type="binding site" evidence="9">
    <location>
        <position position="98"/>
    </location>
    <ligand>
        <name>S-adenosyl-L-methionine</name>
        <dbReference type="ChEBI" id="CHEBI:59789"/>
    </ligand>
</feature>
<dbReference type="InterPro" id="IPR003358">
    <property type="entry name" value="tRNA_(Gua-N-7)_MeTrfase_Trmb"/>
</dbReference>
<feature type="binding site" evidence="9">
    <location>
        <position position="124"/>
    </location>
    <ligand>
        <name>substrate</name>
    </ligand>
</feature>
<evidence type="ECO:0000256" key="8">
    <source>
        <dbReference type="ARBA" id="ARBA00060767"/>
    </source>
</evidence>
<evidence type="ECO:0000313" key="10">
    <source>
        <dbReference type="EMBL" id="OUQ05772.1"/>
    </source>
</evidence>
<dbReference type="PANTHER" id="PTHR23417">
    <property type="entry name" value="3-DEOXY-D-MANNO-OCTULOSONIC-ACID TRANSFERASE/TRNA GUANINE-N 7 - -METHYLTRANSFERASE"/>
    <property type="match status" value="1"/>
</dbReference>
<dbReference type="Proteomes" id="UP000196258">
    <property type="component" value="Unassembled WGS sequence"/>
</dbReference>
<comment type="caution">
    <text evidence="9">Lacks conserved residue(s) required for the propagation of feature annotation.</text>
</comment>
<gene>
    <name evidence="9" type="primary">trmB</name>
    <name evidence="10" type="ORF">B5E91_04980</name>
</gene>
<keyword evidence="6 9" id="KW-0819">tRNA processing</keyword>
<dbReference type="Gene3D" id="3.40.50.150">
    <property type="entry name" value="Vaccinia Virus protein VP39"/>
    <property type="match status" value="1"/>
</dbReference>
<dbReference type="InterPro" id="IPR055361">
    <property type="entry name" value="tRNA_methyltr_TrmB_bact"/>
</dbReference>
<comment type="function">
    <text evidence="2 9">Catalyzes the formation of N(7)-methylguanine at position 46 (m7G46) in tRNA.</text>
</comment>
<dbReference type="PROSITE" id="PS51625">
    <property type="entry name" value="SAM_MT_TRMB"/>
    <property type="match status" value="1"/>
</dbReference>
<dbReference type="HAMAP" id="MF_01057">
    <property type="entry name" value="tRNA_methyltr_TrmB"/>
    <property type="match status" value="1"/>
</dbReference>
<keyword evidence="4 9" id="KW-0808">Transferase</keyword>
<keyword evidence="5 9" id="KW-0949">S-adenosyl-L-methionine</keyword>
<evidence type="ECO:0000256" key="4">
    <source>
        <dbReference type="ARBA" id="ARBA00022679"/>
    </source>
</evidence>
<dbReference type="NCBIfam" id="NF001080">
    <property type="entry name" value="PRK00121.2-2"/>
    <property type="match status" value="1"/>
</dbReference>
<evidence type="ECO:0000256" key="9">
    <source>
        <dbReference type="HAMAP-Rule" id="MF_01057"/>
    </source>
</evidence>
<comment type="caution">
    <text evidence="10">The sequence shown here is derived from an EMBL/GenBank/DDBJ whole genome shotgun (WGS) entry which is preliminary data.</text>
</comment>
<evidence type="ECO:0000256" key="1">
    <source>
        <dbReference type="ARBA" id="ARBA00000142"/>
    </source>
</evidence>
<evidence type="ECO:0000256" key="2">
    <source>
        <dbReference type="ARBA" id="ARBA00003015"/>
    </source>
</evidence>
<dbReference type="NCBIfam" id="TIGR00091">
    <property type="entry name" value="tRNA (guanosine(46)-N7)-methyltransferase TrmB"/>
    <property type="match status" value="1"/>
</dbReference>
<feature type="binding site" evidence="9">
    <location>
        <begin position="194"/>
        <end position="197"/>
    </location>
    <ligand>
        <name>substrate</name>
    </ligand>
</feature>
<evidence type="ECO:0000256" key="3">
    <source>
        <dbReference type="ARBA" id="ARBA00022603"/>
    </source>
</evidence>
<keyword evidence="3 9" id="KW-0489">Methyltransferase</keyword>
<evidence type="ECO:0000256" key="7">
    <source>
        <dbReference type="ARBA" id="ARBA00060552"/>
    </source>
</evidence>
<dbReference type="EC" id="2.1.1.33" evidence="9"/>
<comment type="catalytic activity">
    <reaction evidence="1 9">
        <text>guanosine(46) in tRNA + S-adenosyl-L-methionine = N(7)-methylguanosine(46) in tRNA + S-adenosyl-L-homocysteine</text>
        <dbReference type="Rhea" id="RHEA:42708"/>
        <dbReference type="Rhea" id="RHEA-COMP:10188"/>
        <dbReference type="Rhea" id="RHEA-COMP:10189"/>
        <dbReference type="ChEBI" id="CHEBI:57856"/>
        <dbReference type="ChEBI" id="CHEBI:59789"/>
        <dbReference type="ChEBI" id="CHEBI:74269"/>
        <dbReference type="ChEBI" id="CHEBI:74480"/>
        <dbReference type="EC" id="2.1.1.33"/>
    </reaction>
</comment>
<reference evidence="11" key="1">
    <citation type="submission" date="2017-04" db="EMBL/GenBank/DDBJ databases">
        <title>Function of individual gut microbiota members based on whole genome sequencing of pure cultures obtained from chicken caecum.</title>
        <authorList>
            <person name="Medvecky M."/>
            <person name="Cejkova D."/>
            <person name="Polansky O."/>
            <person name="Karasova D."/>
            <person name="Kubasova T."/>
            <person name="Cizek A."/>
            <person name="Rychlik I."/>
        </authorList>
    </citation>
    <scope>NUCLEOTIDE SEQUENCE [LARGE SCALE GENOMIC DNA]</scope>
    <source>
        <strain evidence="11">An149</strain>
    </source>
</reference>
<protein>
    <recommendedName>
        <fullName evidence="9">tRNA (guanine-N(7)-)-methyltransferase</fullName>
        <ecNumber evidence="9">2.1.1.33</ecNumber>
    </recommendedName>
    <alternativeName>
        <fullName evidence="9">tRNA (guanine(46)-N(7))-methyltransferase</fullName>
    </alternativeName>
    <alternativeName>
        <fullName evidence="9">tRNA(m7G46)-methyltransferase</fullName>
    </alternativeName>
</protein>
<feature type="binding site" evidence="9">
    <location>
        <position position="44"/>
    </location>
    <ligand>
        <name>S-adenosyl-L-methionine</name>
        <dbReference type="ChEBI" id="CHEBI:59789"/>
    </ligand>
</feature>
<dbReference type="PANTHER" id="PTHR23417:SF14">
    <property type="entry name" value="PENTACOTRIPEPTIDE-REPEAT REGION OF PRORP DOMAIN-CONTAINING PROTEIN"/>
    <property type="match status" value="1"/>
</dbReference>
<dbReference type="FunFam" id="3.40.50.150:FF:000035">
    <property type="entry name" value="tRNA (guanine-N(7)-)-methyltransferase"/>
    <property type="match status" value="1"/>
</dbReference>
<dbReference type="RefSeq" id="WP_087255730.1">
    <property type="nucleotide sequence ID" value="NZ_CAMMFM010000026.1"/>
</dbReference>
<evidence type="ECO:0000313" key="11">
    <source>
        <dbReference type="Proteomes" id="UP000196258"/>
    </source>
</evidence>
<name>A0A1Y4QMK8_9FIRM</name>
<dbReference type="AlphaFoldDB" id="A0A1Y4QMK8"/>
<feature type="binding site" evidence="9">
    <location>
        <position position="156"/>
    </location>
    <ligand>
        <name>substrate</name>
    </ligand>
</feature>
<dbReference type="SUPFAM" id="SSF53335">
    <property type="entry name" value="S-adenosyl-L-methionine-dependent methyltransferases"/>
    <property type="match status" value="1"/>
</dbReference>
<accession>A0A1Y4QMK8</accession>
<comment type="similarity">
    <text evidence="8 9">Belongs to the class I-like SAM-binding methyltransferase superfamily. TrmB family.</text>
</comment>
<comment type="pathway">
    <text evidence="7 9">tRNA modification; N(7)-methylguanine-tRNA biosynthesis.</text>
</comment>
<dbReference type="GO" id="GO:0043527">
    <property type="term" value="C:tRNA methyltransferase complex"/>
    <property type="evidence" value="ECO:0007669"/>
    <property type="project" value="TreeGrafter"/>
</dbReference>
<proteinExistence type="inferred from homology"/>
<feature type="binding site" evidence="9">
    <location>
        <position position="69"/>
    </location>
    <ligand>
        <name>S-adenosyl-L-methionine</name>
        <dbReference type="ChEBI" id="CHEBI:59789"/>
    </ligand>
</feature>
<dbReference type="UniPathway" id="UPA00989"/>
<organism evidence="10 11">
    <name type="scientific">Thomasclavelia spiroformis</name>
    <dbReference type="NCBI Taxonomy" id="29348"/>
    <lineage>
        <taxon>Bacteria</taxon>
        <taxon>Bacillati</taxon>
        <taxon>Bacillota</taxon>
        <taxon>Erysipelotrichia</taxon>
        <taxon>Erysipelotrichales</taxon>
        <taxon>Coprobacillaceae</taxon>
        <taxon>Thomasclavelia</taxon>
    </lineage>
</organism>
<evidence type="ECO:0000256" key="5">
    <source>
        <dbReference type="ARBA" id="ARBA00022691"/>
    </source>
</evidence>
<dbReference type="InterPro" id="IPR029063">
    <property type="entry name" value="SAM-dependent_MTases_sf"/>
</dbReference>
<sequence length="214" mass="25307">MRLRNNPRAYDIMNENKDFVVIEPESFKNNWKSVFENDNPIYIEIGMGKGDFIYENARLNPDINYIGIEKYPSVLAAAINKINLQEDKVSNLRLMRYDAIELNNVFEKNEVDKIFLNFSDPWPKSRHAKRRLTSSKFLDVYRQILVDQGVIEFKTDNRGLFEYSLISLNQYPMDFEYISLDLHNSPESEGNIMTEYERKFCTKGPIYKLIGRYK</sequence>
<feature type="binding site" evidence="9">
    <location>
        <position position="120"/>
    </location>
    <ligand>
        <name>S-adenosyl-L-methionine</name>
        <dbReference type="ChEBI" id="CHEBI:59789"/>
    </ligand>
</feature>
<evidence type="ECO:0000256" key="6">
    <source>
        <dbReference type="ARBA" id="ARBA00022694"/>
    </source>
</evidence>
<dbReference type="EMBL" id="NFLB01000004">
    <property type="protein sequence ID" value="OUQ05772.1"/>
    <property type="molecule type" value="Genomic_DNA"/>
</dbReference>
<dbReference type="GO" id="GO:0008176">
    <property type="term" value="F:tRNA (guanine(46)-N7)-methyltransferase activity"/>
    <property type="evidence" value="ECO:0007669"/>
    <property type="project" value="UniProtKB-UniRule"/>
</dbReference>